<feature type="transmembrane region" description="Helical" evidence="2">
    <location>
        <begin position="118"/>
        <end position="139"/>
    </location>
</feature>
<comment type="caution">
    <text evidence="3">The sequence shown here is derived from an EMBL/GenBank/DDBJ whole genome shotgun (WGS) entry which is preliminary data.</text>
</comment>
<feature type="transmembrane region" description="Helical" evidence="2">
    <location>
        <begin position="269"/>
        <end position="286"/>
    </location>
</feature>
<feature type="compositionally biased region" description="Polar residues" evidence="1">
    <location>
        <begin position="553"/>
        <end position="569"/>
    </location>
</feature>
<feature type="compositionally biased region" description="Polar residues" evidence="1">
    <location>
        <begin position="1"/>
        <end position="19"/>
    </location>
</feature>
<dbReference type="InterPro" id="IPR019286">
    <property type="entry name" value="DUF2339_TM"/>
</dbReference>
<feature type="transmembrane region" description="Helical" evidence="2">
    <location>
        <begin position="524"/>
        <end position="542"/>
    </location>
</feature>
<evidence type="ECO:0000256" key="1">
    <source>
        <dbReference type="SAM" id="MobiDB-lite"/>
    </source>
</evidence>
<evidence type="ECO:0000313" key="4">
    <source>
        <dbReference type="Proteomes" id="UP000557772"/>
    </source>
</evidence>
<dbReference type="RefSeq" id="WP_171152961.1">
    <property type="nucleotide sequence ID" value="NZ_JABENB010000001.1"/>
</dbReference>
<feature type="region of interest" description="Disordered" evidence="1">
    <location>
        <begin position="1"/>
        <end position="29"/>
    </location>
</feature>
<keyword evidence="2" id="KW-0472">Membrane</keyword>
<sequence length="578" mass="57482">MNISGTHSANTSTGFRQSTGAPPFAAPVPPAPPSGPAYAGFAGPTPPHRTPWWQRGGVVSKLLALTGGAVTLTGVVMLLVVVAGAGLLTPWVRVGGGVALSLLLVAGGLRVHGRPGGWIGGIALAATGIAGLFVSVVAVTSFYAWIPPAAGLALAGVVAAASVALALRWRSQLLAILVTVGVAALAPVLTDGLSPSLAWFLILLQAAGIVPERAHRWIYLGLVRTLPAALVAAAVLTQSTGYDRALAPLVVAALGLVSLVVSRGHDDDLNALGFAVAYLPLLAVLPQLAHQVALAVGLGAVAVTVAVAVVCRPLHVLRVAAVAGVTSIATVESVVSLTTGSWLPALLMVPAVTLTAVARQARSLIVAGVAACFAAAAVATYLVFAGPAALSFADEATAVLSSATMVGGLLLTVWAALAVSVVQRLGFDPRGVVSAVVGSIIGLYGVTAAVLSFGTAVGRTDGFHTGHLGVTVIWMAAAMSLLAVGLHLPAYAKVALGGGLLLAGAALGKLFLFDLATLSGATRAVTFIAVGLLLLFAGSRYAQAFARRGTSDIGGTSDPSGTSDISDTGGTRGPAIAG</sequence>
<evidence type="ECO:0000256" key="2">
    <source>
        <dbReference type="SAM" id="Phobius"/>
    </source>
</evidence>
<feature type="transmembrane region" description="Helical" evidence="2">
    <location>
        <begin position="466"/>
        <end position="487"/>
    </location>
</feature>
<feature type="transmembrane region" description="Helical" evidence="2">
    <location>
        <begin position="431"/>
        <end position="454"/>
    </location>
</feature>
<dbReference type="Pfam" id="PF10101">
    <property type="entry name" value="DUF2339"/>
    <property type="match status" value="1"/>
</dbReference>
<protein>
    <submittedName>
        <fullName evidence="3">DUF2339 domain-containing protein</fullName>
    </submittedName>
</protein>
<feature type="region of interest" description="Disordered" evidence="1">
    <location>
        <begin position="553"/>
        <end position="578"/>
    </location>
</feature>
<dbReference type="EMBL" id="JABENB010000001">
    <property type="protein sequence ID" value="NNG38796.1"/>
    <property type="molecule type" value="Genomic_DNA"/>
</dbReference>
<dbReference type="PANTHER" id="PTHR38434:SF1">
    <property type="entry name" value="BLL2549 PROTEIN"/>
    <property type="match status" value="1"/>
</dbReference>
<organism evidence="3 4">
    <name type="scientific">Flexivirga aerilata</name>
    <dbReference type="NCBI Taxonomy" id="1656889"/>
    <lineage>
        <taxon>Bacteria</taxon>
        <taxon>Bacillati</taxon>
        <taxon>Actinomycetota</taxon>
        <taxon>Actinomycetes</taxon>
        <taxon>Micrococcales</taxon>
        <taxon>Dermacoccaceae</taxon>
        <taxon>Flexivirga</taxon>
    </lineage>
</organism>
<evidence type="ECO:0000313" key="3">
    <source>
        <dbReference type="EMBL" id="NNG38796.1"/>
    </source>
</evidence>
<dbReference type="AlphaFoldDB" id="A0A849AGV4"/>
<feature type="transmembrane region" description="Helical" evidence="2">
    <location>
        <begin position="173"/>
        <end position="190"/>
    </location>
</feature>
<feature type="transmembrane region" description="Helical" evidence="2">
    <location>
        <begin position="292"/>
        <end position="311"/>
    </location>
</feature>
<feature type="transmembrane region" description="Helical" evidence="2">
    <location>
        <begin position="145"/>
        <end position="166"/>
    </location>
</feature>
<feature type="transmembrane region" description="Helical" evidence="2">
    <location>
        <begin position="62"/>
        <end position="85"/>
    </location>
</feature>
<feature type="transmembrane region" description="Helical" evidence="2">
    <location>
        <begin position="364"/>
        <end position="384"/>
    </location>
</feature>
<keyword evidence="2" id="KW-1133">Transmembrane helix</keyword>
<feature type="transmembrane region" description="Helical" evidence="2">
    <location>
        <begin position="396"/>
        <end position="419"/>
    </location>
</feature>
<feature type="transmembrane region" description="Helical" evidence="2">
    <location>
        <begin position="218"/>
        <end position="239"/>
    </location>
</feature>
<gene>
    <name evidence="3" type="ORF">HJ588_05845</name>
</gene>
<dbReference type="PANTHER" id="PTHR38434">
    <property type="entry name" value="BLL2549 PROTEIN"/>
    <property type="match status" value="1"/>
</dbReference>
<accession>A0A849AGV4</accession>
<proteinExistence type="predicted"/>
<keyword evidence="4" id="KW-1185">Reference proteome</keyword>
<feature type="transmembrane region" description="Helical" evidence="2">
    <location>
        <begin position="494"/>
        <end position="512"/>
    </location>
</feature>
<name>A0A849AGV4_9MICO</name>
<reference evidence="3 4" key="1">
    <citation type="submission" date="2020-05" db="EMBL/GenBank/DDBJ databases">
        <title>Flexivirga sp. ID2601S isolated from air conditioner.</title>
        <authorList>
            <person name="Kim D.H."/>
        </authorList>
    </citation>
    <scope>NUCLEOTIDE SEQUENCE [LARGE SCALE GENOMIC DNA]</scope>
    <source>
        <strain evidence="3 4">ID2601S</strain>
    </source>
</reference>
<keyword evidence="2" id="KW-0812">Transmembrane</keyword>
<feature type="transmembrane region" description="Helical" evidence="2">
    <location>
        <begin position="91"/>
        <end position="111"/>
    </location>
</feature>
<feature type="transmembrane region" description="Helical" evidence="2">
    <location>
        <begin position="245"/>
        <end position="262"/>
    </location>
</feature>
<dbReference type="Proteomes" id="UP000557772">
    <property type="component" value="Unassembled WGS sequence"/>
</dbReference>
<feature type="transmembrane region" description="Helical" evidence="2">
    <location>
        <begin position="196"/>
        <end position="211"/>
    </location>
</feature>